<organism evidence="1 2">
    <name type="scientific">Peptococcus simiae</name>
    <dbReference type="NCBI Taxonomy" id="1643805"/>
    <lineage>
        <taxon>Bacteria</taxon>
        <taxon>Bacillati</taxon>
        <taxon>Bacillota</taxon>
        <taxon>Clostridia</taxon>
        <taxon>Eubacteriales</taxon>
        <taxon>Peptococcaceae</taxon>
        <taxon>Peptococcus</taxon>
    </lineage>
</organism>
<dbReference type="Proteomes" id="UP001631949">
    <property type="component" value="Unassembled WGS sequence"/>
</dbReference>
<evidence type="ECO:0000313" key="1">
    <source>
        <dbReference type="EMBL" id="MFM9413881.1"/>
    </source>
</evidence>
<accession>A0ABW9H0R3</accession>
<reference evidence="1 2" key="1">
    <citation type="journal article" date="2016" name="Int. J. Syst. Evol. Microbiol.">
        <title>Peptococcus simiae sp. nov., isolated from rhesus macaque faeces and emended description of the genus Peptococcus.</title>
        <authorList>
            <person name="Shkoporov A.N."/>
            <person name="Efimov B.A."/>
            <person name="Kondova I."/>
            <person name="Ouwerling B."/>
            <person name="Chaplin A.V."/>
            <person name="Shcherbakova V.A."/>
            <person name="Langermans J.A.M."/>
        </authorList>
    </citation>
    <scope>NUCLEOTIDE SEQUENCE [LARGE SCALE GENOMIC DNA]</scope>
    <source>
        <strain evidence="1 2">M108</strain>
    </source>
</reference>
<gene>
    <name evidence="1" type="ORF">ACKQTC_05840</name>
</gene>
<dbReference type="RefSeq" id="WP_408977495.1">
    <property type="nucleotide sequence ID" value="NZ_JBJUVG010000007.1"/>
</dbReference>
<proteinExistence type="predicted"/>
<name>A0ABW9H0R3_9FIRM</name>
<dbReference type="EMBL" id="JBJUVG010000007">
    <property type="protein sequence ID" value="MFM9413881.1"/>
    <property type="molecule type" value="Genomic_DNA"/>
</dbReference>
<sequence>MPVRKPLLIALILVLGLFFAVQIGTQVSQIQAYKDQVSRQETVSTGGDRSTGHWQASDLLDMTHKAQEKFAVGAPDLTFNPQTGHTSLSLKGKTDQLLDFYQFFEKKAQVSTITDMEIKEGEDGSTLSVSFIW</sequence>
<keyword evidence="2" id="KW-1185">Reference proteome</keyword>
<protein>
    <submittedName>
        <fullName evidence="1">Uncharacterized protein</fullName>
    </submittedName>
</protein>
<evidence type="ECO:0000313" key="2">
    <source>
        <dbReference type="Proteomes" id="UP001631949"/>
    </source>
</evidence>
<comment type="caution">
    <text evidence="1">The sequence shown here is derived from an EMBL/GenBank/DDBJ whole genome shotgun (WGS) entry which is preliminary data.</text>
</comment>